<comment type="caution">
    <text evidence="1">The sequence shown here is derived from an EMBL/GenBank/DDBJ whole genome shotgun (WGS) entry which is preliminary data.</text>
</comment>
<evidence type="ECO:0000313" key="1">
    <source>
        <dbReference type="EMBL" id="TLU88682.1"/>
    </source>
</evidence>
<name>A0A5R9K2R9_9BACT</name>
<dbReference type="AlphaFoldDB" id="A0A5R9K2R9"/>
<keyword evidence="2" id="KW-1185">Reference proteome</keyword>
<organism evidence="1 2">
    <name type="scientific">Dyadobacter sediminis</name>
    <dbReference type="NCBI Taxonomy" id="1493691"/>
    <lineage>
        <taxon>Bacteria</taxon>
        <taxon>Pseudomonadati</taxon>
        <taxon>Bacteroidota</taxon>
        <taxon>Cytophagia</taxon>
        <taxon>Cytophagales</taxon>
        <taxon>Spirosomataceae</taxon>
        <taxon>Dyadobacter</taxon>
    </lineage>
</organism>
<evidence type="ECO:0000313" key="2">
    <source>
        <dbReference type="Proteomes" id="UP000309788"/>
    </source>
</evidence>
<accession>A0A5R9K2R9</accession>
<proteinExistence type="predicted"/>
<protein>
    <submittedName>
        <fullName evidence="1">Uncharacterized protein</fullName>
    </submittedName>
</protein>
<dbReference type="EMBL" id="VCEI01000033">
    <property type="protein sequence ID" value="TLU88682.1"/>
    <property type="molecule type" value="Genomic_DNA"/>
</dbReference>
<reference evidence="1 2" key="1">
    <citation type="submission" date="2019-05" db="EMBL/GenBank/DDBJ databases">
        <authorList>
            <person name="Qu J.-H."/>
        </authorList>
    </citation>
    <scope>NUCLEOTIDE SEQUENCE [LARGE SCALE GENOMIC DNA]</scope>
    <source>
        <strain evidence="1 2">Z12</strain>
    </source>
</reference>
<dbReference type="RefSeq" id="WP_138284158.1">
    <property type="nucleotide sequence ID" value="NZ_BMGE01000008.1"/>
</dbReference>
<gene>
    <name evidence="1" type="ORF">FEM55_24545</name>
</gene>
<dbReference type="Proteomes" id="UP000309788">
    <property type="component" value="Unassembled WGS sequence"/>
</dbReference>
<sequence>MKDTLALGKFLGRTKRGNCQQQQGFFGSTLSAGSLMQKQEESGRNHSQIHYNYGYISYYYPLIYGFDAWRSRPFYGKPHALLLF</sequence>